<dbReference type="InterPro" id="IPR036291">
    <property type="entry name" value="NAD(P)-bd_dom_sf"/>
</dbReference>
<name>I3IHK8_9BACT</name>
<dbReference type="OrthoDB" id="266183at2"/>
<keyword evidence="3" id="KW-1185">Reference proteome</keyword>
<dbReference type="PROSITE" id="PS00061">
    <property type="entry name" value="ADH_SHORT"/>
    <property type="match status" value="1"/>
</dbReference>
<dbReference type="EMBL" id="BAFH01000002">
    <property type="protein sequence ID" value="GAB61203.1"/>
    <property type="molecule type" value="Genomic_DNA"/>
</dbReference>
<protein>
    <submittedName>
        <fullName evidence="2">Short-chain dehydrogenase</fullName>
    </submittedName>
</protein>
<dbReference type="PANTHER" id="PTHR42760">
    <property type="entry name" value="SHORT-CHAIN DEHYDROGENASES/REDUCTASES FAMILY MEMBER"/>
    <property type="match status" value="1"/>
</dbReference>
<dbReference type="SUPFAM" id="SSF51735">
    <property type="entry name" value="NAD(P)-binding Rossmann-fold domains"/>
    <property type="match status" value="1"/>
</dbReference>
<dbReference type="eggNOG" id="COG1028">
    <property type="taxonomic scope" value="Bacteria"/>
</dbReference>
<dbReference type="InterPro" id="IPR020904">
    <property type="entry name" value="Sc_DH/Rdtase_CS"/>
</dbReference>
<dbReference type="CDD" id="cd05233">
    <property type="entry name" value="SDR_c"/>
    <property type="match status" value="1"/>
</dbReference>
<dbReference type="PRINTS" id="PR00080">
    <property type="entry name" value="SDRFAMILY"/>
</dbReference>
<sequence length="253" mass="27340">MRLKNKVALITGGGTGIGKATALLFAREGASLVITGRRETPLEETVSHIRNLHKNAIYVIGDVSKADDAQNMVQKTGETFGRLDILVNNAGVNYKPDTTSATEEEGWDITINTNLKGIYLVSKYAIPELSKNGGSIINISSVVGLKGFRKAIAYATSKGGILNMTKSMAIELAPDKIRVNCICPGMIDTDMYWNFIKSSENPDTLHEYVVHSHPLGRIGKPEDIAYGALFLASDEANWITGVILPIDGGFTAR</sequence>
<proteinExistence type="inferred from homology"/>
<accession>I3IHK8</accession>
<dbReference type="InterPro" id="IPR002347">
    <property type="entry name" value="SDR_fam"/>
</dbReference>
<dbReference type="Gene3D" id="3.40.50.720">
    <property type="entry name" value="NAD(P)-binding Rossmann-like Domain"/>
    <property type="match status" value="1"/>
</dbReference>
<dbReference type="GO" id="GO:0048038">
    <property type="term" value="F:quinone binding"/>
    <property type="evidence" value="ECO:0007669"/>
    <property type="project" value="TreeGrafter"/>
</dbReference>
<dbReference type="PANTHER" id="PTHR42760:SF122">
    <property type="entry name" value="NAD(P)-BINDING PROTEIN"/>
    <property type="match status" value="1"/>
</dbReference>
<dbReference type="GO" id="GO:0016616">
    <property type="term" value="F:oxidoreductase activity, acting on the CH-OH group of donors, NAD or NADP as acceptor"/>
    <property type="evidence" value="ECO:0007669"/>
    <property type="project" value="TreeGrafter"/>
</dbReference>
<comment type="similarity">
    <text evidence="1">Belongs to the short-chain dehydrogenases/reductases (SDR) family.</text>
</comment>
<reference evidence="2 3" key="1">
    <citation type="journal article" date="2012" name="FEBS Lett.">
        <title>Anammox organism KSU-1 expresses a NirK-type copper-containing nitrite reductase instead of a NirS-type with cytochrome cd1.</title>
        <authorList>
            <person name="Hira D."/>
            <person name="Toh H."/>
            <person name="Migita C.T."/>
            <person name="Okubo H."/>
            <person name="Nishiyama T."/>
            <person name="Hattori M."/>
            <person name="Furukawa K."/>
            <person name="Fujii T."/>
        </authorList>
    </citation>
    <scope>NUCLEOTIDE SEQUENCE [LARGE SCALE GENOMIC DNA]</scope>
</reference>
<dbReference type="GO" id="GO:0006633">
    <property type="term" value="P:fatty acid biosynthetic process"/>
    <property type="evidence" value="ECO:0007669"/>
    <property type="project" value="TreeGrafter"/>
</dbReference>
<dbReference type="Proteomes" id="UP000002985">
    <property type="component" value="Unassembled WGS sequence"/>
</dbReference>
<dbReference type="STRING" id="247490.KSU1_B0346"/>
<dbReference type="AlphaFoldDB" id="I3IHK8"/>
<dbReference type="Pfam" id="PF13561">
    <property type="entry name" value="adh_short_C2"/>
    <property type="match status" value="1"/>
</dbReference>
<evidence type="ECO:0000313" key="3">
    <source>
        <dbReference type="Proteomes" id="UP000002985"/>
    </source>
</evidence>
<comment type="caution">
    <text evidence="2">The sequence shown here is derived from an EMBL/GenBank/DDBJ whole genome shotgun (WGS) entry which is preliminary data.</text>
</comment>
<dbReference type="PRINTS" id="PR00081">
    <property type="entry name" value="GDHRDH"/>
</dbReference>
<organism evidence="2 3">
    <name type="scientific">Candidatus Jettenia caeni</name>
    <dbReference type="NCBI Taxonomy" id="247490"/>
    <lineage>
        <taxon>Bacteria</taxon>
        <taxon>Pseudomonadati</taxon>
        <taxon>Planctomycetota</taxon>
        <taxon>Candidatus Brocadiia</taxon>
        <taxon>Candidatus Brocadiales</taxon>
        <taxon>Candidatus Brocadiaceae</taxon>
        <taxon>Candidatus Jettenia</taxon>
    </lineage>
</organism>
<gene>
    <name evidence="2" type="ORF">KSU1_B0346</name>
</gene>
<dbReference type="NCBIfam" id="NF009466">
    <property type="entry name" value="PRK12826.1-2"/>
    <property type="match status" value="1"/>
</dbReference>
<evidence type="ECO:0000256" key="1">
    <source>
        <dbReference type="ARBA" id="ARBA00006484"/>
    </source>
</evidence>
<dbReference type="FunFam" id="3.40.50.720:FF:000084">
    <property type="entry name" value="Short-chain dehydrogenase reductase"/>
    <property type="match status" value="1"/>
</dbReference>
<dbReference type="NCBIfam" id="NF005559">
    <property type="entry name" value="PRK07231.1"/>
    <property type="match status" value="1"/>
</dbReference>
<evidence type="ECO:0000313" key="2">
    <source>
        <dbReference type="EMBL" id="GAB61203.1"/>
    </source>
</evidence>